<evidence type="ECO:0000256" key="1">
    <source>
        <dbReference type="ARBA" id="ARBA00004651"/>
    </source>
</evidence>
<protein>
    <submittedName>
        <fullName evidence="9">Iron ABC transporter permease</fullName>
    </submittedName>
</protein>
<dbReference type="Proteomes" id="UP001220509">
    <property type="component" value="Chromosome"/>
</dbReference>
<dbReference type="RefSeq" id="WP_273615372.1">
    <property type="nucleotide sequence ID" value="NZ_CP117416.1"/>
</dbReference>
<keyword evidence="5 8" id="KW-0812">Transmembrane</keyword>
<evidence type="ECO:0000256" key="2">
    <source>
        <dbReference type="ARBA" id="ARBA00007935"/>
    </source>
</evidence>
<reference evidence="9 10" key="1">
    <citation type="submission" date="2023-02" db="EMBL/GenBank/DDBJ databases">
        <title>Genome sequence of Paenibacillus kyungheensis KACC 18744.</title>
        <authorList>
            <person name="Kim S."/>
            <person name="Heo J."/>
            <person name="Kwon S.-W."/>
        </authorList>
    </citation>
    <scope>NUCLEOTIDE SEQUENCE [LARGE SCALE GENOMIC DNA]</scope>
    <source>
        <strain evidence="9 10">KACC 18744</strain>
    </source>
</reference>
<proteinExistence type="inferred from homology"/>
<dbReference type="SUPFAM" id="SSF81345">
    <property type="entry name" value="ABC transporter involved in vitamin B12 uptake, BtuC"/>
    <property type="match status" value="1"/>
</dbReference>
<dbReference type="Pfam" id="PF01032">
    <property type="entry name" value="FecCD"/>
    <property type="match status" value="1"/>
</dbReference>
<feature type="transmembrane region" description="Helical" evidence="8">
    <location>
        <begin position="62"/>
        <end position="82"/>
    </location>
</feature>
<evidence type="ECO:0000256" key="3">
    <source>
        <dbReference type="ARBA" id="ARBA00022448"/>
    </source>
</evidence>
<dbReference type="CDD" id="cd06550">
    <property type="entry name" value="TM_ABC_iron-siderophores_like"/>
    <property type="match status" value="1"/>
</dbReference>
<dbReference type="Gene3D" id="1.10.3470.10">
    <property type="entry name" value="ABC transporter involved in vitamin B12 uptake, BtuC"/>
    <property type="match status" value="1"/>
</dbReference>
<feature type="transmembrane region" description="Helical" evidence="8">
    <location>
        <begin position="125"/>
        <end position="146"/>
    </location>
</feature>
<feature type="transmembrane region" description="Helical" evidence="8">
    <location>
        <begin position="94"/>
        <end position="113"/>
    </location>
</feature>
<dbReference type="PANTHER" id="PTHR30472">
    <property type="entry name" value="FERRIC ENTEROBACTIN TRANSPORT SYSTEM PERMEASE PROTEIN"/>
    <property type="match status" value="1"/>
</dbReference>
<organism evidence="9 10">
    <name type="scientific">Paenibacillus kyungheensis</name>
    <dbReference type="NCBI Taxonomy" id="1452732"/>
    <lineage>
        <taxon>Bacteria</taxon>
        <taxon>Bacillati</taxon>
        <taxon>Bacillota</taxon>
        <taxon>Bacilli</taxon>
        <taxon>Bacillales</taxon>
        <taxon>Paenibacillaceae</taxon>
        <taxon>Paenibacillus</taxon>
    </lineage>
</organism>
<evidence type="ECO:0000256" key="4">
    <source>
        <dbReference type="ARBA" id="ARBA00022475"/>
    </source>
</evidence>
<dbReference type="GO" id="GO:0033214">
    <property type="term" value="P:siderophore-iron import into cell"/>
    <property type="evidence" value="ECO:0007669"/>
    <property type="project" value="TreeGrafter"/>
</dbReference>
<gene>
    <name evidence="9" type="ORF">PQ456_06320</name>
</gene>
<evidence type="ECO:0000256" key="8">
    <source>
        <dbReference type="SAM" id="Phobius"/>
    </source>
</evidence>
<dbReference type="GO" id="GO:0022857">
    <property type="term" value="F:transmembrane transporter activity"/>
    <property type="evidence" value="ECO:0007669"/>
    <property type="project" value="InterPro"/>
</dbReference>
<feature type="transmembrane region" description="Helical" evidence="8">
    <location>
        <begin position="198"/>
        <end position="219"/>
    </location>
</feature>
<dbReference type="AlphaFoldDB" id="A0AAX3M6Q0"/>
<comment type="similarity">
    <text evidence="2">Belongs to the binding-protein-dependent transport system permease family. FecCD subfamily.</text>
</comment>
<keyword evidence="4" id="KW-1003">Cell membrane</keyword>
<evidence type="ECO:0000313" key="10">
    <source>
        <dbReference type="Proteomes" id="UP001220509"/>
    </source>
</evidence>
<feature type="transmembrane region" description="Helical" evidence="8">
    <location>
        <begin position="158"/>
        <end position="178"/>
    </location>
</feature>
<dbReference type="KEGG" id="pka:PQ456_06320"/>
<evidence type="ECO:0000256" key="5">
    <source>
        <dbReference type="ARBA" id="ARBA00022692"/>
    </source>
</evidence>
<feature type="transmembrane region" description="Helical" evidence="8">
    <location>
        <begin position="249"/>
        <end position="274"/>
    </location>
</feature>
<dbReference type="InterPro" id="IPR000522">
    <property type="entry name" value="ABC_transptr_permease_BtuC"/>
</dbReference>
<keyword evidence="3" id="KW-0813">Transport</keyword>
<sequence>MDKDSQARYISIMSIGIVLILLIVGIGLTYGELRLSWIEMMSTLLHRSSDASHYIVIFQFRLPRIVLGLVIGATLGIAGTVVQSLTRNPLADPGILGINAGAGMFIVLFMFLIRDQIDMTGNIAIMMMPLFGIVGGLLAALLIFLLAKDQHGLNPQRLILVGIAITTGFSAVTLYASLKMNPQDFEKASAWLSGNFNSANWLFVLSMLPWIVVLLPWLLCQTRLLDVMRLGDHTLLSLGIPLRQKRSQLMFISVGLVAAGVAVSGSIGFVGLIAPHMATRLVGLAHRRALPLSGVIGALLVLIADFIGRTLFSPAQLPVGIVLSIIGAPYFVWLLSRRRQA</sequence>
<dbReference type="EMBL" id="CP117416">
    <property type="protein sequence ID" value="WCT57126.1"/>
    <property type="molecule type" value="Genomic_DNA"/>
</dbReference>
<keyword evidence="10" id="KW-1185">Reference proteome</keyword>
<accession>A0AAX3M6Q0</accession>
<feature type="transmembrane region" description="Helical" evidence="8">
    <location>
        <begin position="315"/>
        <end position="335"/>
    </location>
</feature>
<evidence type="ECO:0000313" key="9">
    <source>
        <dbReference type="EMBL" id="WCT57126.1"/>
    </source>
</evidence>
<evidence type="ECO:0000256" key="7">
    <source>
        <dbReference type="ARBA" id="ARBA00023136"/>
    </source>
</evidence>
<feature type="transmembrane region" description="Helical" evidence="8">
    <location>
        <begin position="12"/>
        <end position="31"/>
    </location>
</feature>
<dbReference type="PANTHER" id="PTHR30472:SF23">
    <property type="entry name" value="IRON-UPTAKE SYSTEM PERMEASE PROTEIN FEUC"/>
    <property type="match status" value="1"/>
</dbReference>
<keyword evidence="7 8" id="KW-0472">Membrane</keyword>
<dbReference type="InterPro" id="IPR037294">
    <property type="entry name" value="ABC_BtuC-like"/>
</dbReference>
<keyword evidence="6 8" id="KW-1133">Transmembrane helix</keyword>
<dbReference type="FunFam" id="1.10.3470.10:FF:000001">
    <property type="entry name" value="Vitamin B12 ABC transporter permease BtuC"/>
    <property type="match status" value="1"/>
</dbReference>
<name>A0AAX3M6Q0_9BACL</name>
<comment type="subcellular location">
    <subcellularLocation>
        <location evidence="1">Cell membrane</location>
        <topology evidence="1">Multi-pass membrane protein</topology>
    </subcellularLocation>
</comment>
<dbReference type="GO" id="GO:0005886">
    <property type="term" value="C:plasma membrane"/>
    <property type="evidence" value="ECO:0007669"/>
    <property type="project" value="UniProtKB-SubCell"/>
</dbReference>
<evidence type="ECO:0000256" key="6">
    <source>
        <dbReference type="ARBA" id="ARBA00022989"/>
    </source>
</evidence>